<feature type="binding site" evidence="11">
    <location>
        <begin position="113"/>
        <end position="119"/>
    </location>
    <ligand>
        <name>ATP</name>
        <dbReference type="ChEBI" id="CHEBI:30616"/>
    </ligand>
</feature>
<dbReference type="GO" id="GO:0008765">
    <property type="term" value="F:UDP-N-acetylmuramoylalanyl-D-glutamate-2,6-diaminopimelate ligase activity"/>
    <property type="evidence" value="ECO:0007669"/>
    <property type="project" value="UniProtKB-EC"/>
</dbReference>
<evidence type="ECO:0000256" key="7">
    <source>
        <dbReference type="ARBA" id="ARBA00022960"/>
    </source>
</evidence>
<feature type="domain" description="Mur ligase C-terminal" evidence="14">
    <location>
        <begin position="329"/>
        <end position="459"/>
    </location>
</feature>
<keyword evidence="2 11" id="KW-0963">Cytoplasm</keyword>
<feature type="modified residue" description="N6-carboxylysine" evidence="11">
    <location>
        <position position="222"/>
    </location>
</feature>
<evidence type="ECO:0000256" key="6">
    <source>
        <dbReference type="ARBA" id="ARBA00022840"/>
    </source>
</evidence>
<evidence type="ECO:0000259" key="13">
    <source>
        <dbReference type="Pfam" id="PF01225"/>
    </source>
</evidence>
<name>A0ABS5KCI1_9BACT</name>
<keyword evidence="7 11" id="KW-0133">Cell shape</keyword>
<comment type="cofactor">
    <cofactor evidence="11">
        <name>Mg(2+)</name>
        <dbReference type="ChEBI" id="CHEBI:18420"/>
    </cofactor>
</comment>
<comment type="function">
    <text evidence="11">Catalyzes the addition of meso-diaminopimelic acid to the nucleotide precursor UDP-N-acetylmuramoyl-L-alanyl-D-glutamate (UMAG) in the biosynthesis of bacterial cell-wall peptidoglycan.</text>
</comment>
<evidence type="ECO:0000256" key="8">
    <source>
        <dbReference type="ARBA" id="ARBA00022984"/>
    </source>
</evidence>
<evidence type="ECO:0000313" key="17">
    <source>
        <dbReference type="Proteomes" id="UP000721861"/>
    </source>
</evidence>
<dbReference type="SUPFAM" id="SSF53623">
    <property type="entry name" value="MurD-like peptide ligases, catalytic domain"/>
    <property type="match status" value="1"/>
</dbReference>
<dbReference type="InterPro" id="IPR005761">
    <property type="entry name" value="UDP-N-AcMur-Glu-dNH2Pim_ligase"/>
</dbReference>
<feature type="binding site" evidence="11">
    <location>
        <position position="32"/>
    </location>
    <ligand>
        <name>UDP-N-acetyl-alpha-D-muramoyl-L-alanyl-D-glutamate</name>
        <dbReference type="ChEBI" id="CHEBI:83900"/>
    </ligand>
</feature>
<keyword evidence="4 11" id="KW-0132">Cell division</keyword>
<feature type="binding site" evidence="11">
    <location>
        <position position="457"/>
    </location>
    <ligand>
        <name>meso-2,6-diaminopimelate</name>
        <dbReference type="ChEBI" id="CHEBI:57791"/>
    </ligand>
</feature>
<dbReference type="Pfam" id="PF02875">
    <property type="entry name" value="Mur_ligase_C"/>
    <property type="match status" value="1"/>
</dbReference>
<keyword evidence="10 11" id="KW-0961">Cell wall biogenesis/degradation</keyword>
<comment type="caution">
    <text evidence="11">Lacks conserved residue(s) required for the propagation of feature annotation.</text>
</comment>
<feature type="binding site" evidence="11">
    <location>
        <position position="461"/>
    </location>
    <ligand>
        <name>meso-2,6-diaminopimelate</name>
        <dbReference type="ChEBI" id="CHEBI:57791"/>
    </ligand>
</feature>
<feature type="domain" description="Mur ligase N-terminal catalytic" evidence="13">
    <location>
        <begin position="25"/>
        <end position="99"/>
    </location>
</feature>
<evidence type="ECO:0000313" key="16">
    <source>
        <dbReference type="EMBL" id="MBS2212750.1"/>
    </source>
</evidence>
<keyword evidence="17" id="KW-1185">Reference proteome</keyword>
<evidence type="ECO:0000256" key="9">
    <source>
        <dbReference type="ARBA" id="ARBA00023306"/>
    </source>
</evidence>
<evidence type="ECO:0000256" key="1">
    <source>
        <dbReference type="ARBA" id="ARBA00005898"/>
    </source>
</evidence>
<feature type="binding site" evidence="11">
    <location>
        <position position="190"/>
    </location>
    <ligand>
        <name>UDP-N-acetyl-alpha-D-muramoyl-L-alanyl-D-glutamate</name>
        <dbReference type="ChEBI" id="CHEBI:83900"/>
    </ligand>
</feature>
<keyword evidence="5 11" id="KW-0547">Nucleotide-binding</keyword>
<dbReference type="Gene3D" id="3.40.1390.10">
    <property type="entry name" value="MurE/MurF, N-terminal domain"/>
    <property type="match status" value="1"/>
</dbReference>
<protein>
    <recommendedName>
        <fullName evidence="11">UDP-N-acetylmuramoyl-L-alanyl-D-glutamate--2,6-diaminopimelate ligase</fullName>
        <ecNumber evidence="11">6.3.2.13</ecNumber>
    </recommendedName>
    <alternativeName>
        <fullName evidence="11">Meso-A2pm-adding enzyme</fullName>
    </alternativeName>
    <alternativeName>
        <fullName evidence="11">Meso-diaminopimelate-adding enzyme</fullName>
    </alternativeName>
    <alternativeName>
        <fullName evidence="11">UDP-MurNAc-L-Ala-D-Glu:meso-diaminopimelate ligase</fullName>
    </alternativeName>
    <alternativeName>
        <fullName evidence="11">UDP-MurNAc-tripeptide synthetase</fullName>
    </alternativeName>
    <alternativeName>
        <fullName evidence="11">UDP-N-acetylmuramyl-tripeptide synthetase</fullName>
    </alternativeName>
</protein>
<evidence type="ECO:0000256" key="12">
    <source>
        <dbReference type="RuleBase" id="RU004135"/>
    </source>
</evidence>
<feature type="domain" description="Mur ligase central" evidence="15">
    <location>
        <begin position="111"/>
        <end position="306"/>
    </location>
</feature>
<keyword evidence="11" id="KW-0460">Magnesium</keyword>
<comment type="subcellular location">
    <subcellularLocation>
        <location evidence="11 12">Cytoplasm</location>
    </subcellularLocation>
</comment>
<evidence type="ECO:0000256" key="4">
    <source>
        <dbReference type="ARBA" id="ARBA00022618"/>
    </source>
</evidence>
<organism evidence="16 17">
    <name type="scientific">Carboxylicivirga mesophila</name>
    <dbReference type="NCBI Taxonomy" id="1166478"/>
    <lineage>
        <taxon>Bacteria</taxon>
        <taxon>Pseudomonadati</taxon>
        <taxon>Bacteroidota</taxon>
        <taxon>Bacteroidia</taxon>
        <taxon>Marinilabiliales</taxon>
        <taxon>Marinilabiliaceae</taxon>
        <taxon>Carboxylicivirga</taxon>
    </lineage>
</organism>
<dbReference type="InterPro" id="IPR035911">
    <property type="entry name" value="MurE/MurF_N"/>
</dbReference>
<evidence type="ECO:0000259" key="14">
    <source>
        <dbReference type="Pfam" id="PF02875"/>
    </source>
</evidence>
<feature type="binding site" evidence="11">
    <location>
        <position position="182"/>
    </location>
    <ligand>
        <name>UDP-N-acetyl-alpha-D-muramoyl-L-alanyl-D-glutamate</name>
        <dbReference type="ChEBI" id="CHEBI:83900"/>
    </ligand>
</feature>
<dbReference type="Pfam" id="PF08245">
    <property type="entry name" value="Mur_ligase_M"/>
    <property type="match status" value="1"/>
</dbReference>
<dbReference type="SUPFAM" id="SSF63418">
    <property type="entry name" value="MurE/MurF N-terminal domain"/>
    <property type="match status" value="1"/>
</dbReference>
<evidence type="ECO:0000256" key="5">
    <source>
        <dbReference type="ARBA" id="ARBA00022741"/>
    </source>
</evidence>
<evidence type="ECO:0000256" key="2">
    <source>
        <dbReference type="ARBA" id="ARBA00022490"/>
    </source>
</evidence>
<comment type="similarity">
    <text evidence="1 11">Belongs to the MurCDEF family. MurE subfamily.</text>
</comment>
<dbReference type="NCBIfam" id="TIGR01085">
    <property type="entry name" value="murE"/>
    <property type="match status" value="1"/>
</dbReference>
<evidence type="ECO:0000259" key="15">
    <source>
        <dbReference type="Pfam" id="PF08245"/>
    </source>
</evidence>
<dbReference type="Pfam" id="PF01225">
    <property type="entry name" value="Mur_ligase"/>
    <property type="match status" value="1"/>
</dbReference>
<evidence type="ECO:0000256" key="3">
    <source>
        <dbReference type="ARBA" id="ARBA00022598"/>
    </source>
</evidence>
<dbReference type="Gene3D" id="3.40.1190.10">
    <property type="entry name" value="Mur-like, catalytic domain"/>
    <property type="match status" value="1"/>
</dbReference>
<dbReference type="InterPro" id="IPR013221">
    <property type="entry name" value="Mur_ligase_cen"/>
</dbReference>
<feature type="short sequence motif" description="Meso-diaminopimelate recognition motif" evidence="11">
    <location>
        <begin position="404"/>
        <end position="407"/>
    </location>
</feature>
<dbReference type="EC" id="6.3.2.13" evidence="11"/>
<comment type="caution">
    <text evidence="16">The sequence shown here is derived from an EMBL/GenBank/DDBJ whole genome shotgun (WGS) entry which is preliminary data.</text>
</comment>
<dbReference type="Gene3D" id="3.90.190.20">
    <property type="entry name" value="Mur ligase, C-terminal domain"/>
    <property type="match status" value="1"/>
</dbReference>
<evidence type="ECO:0000256" key="10">
    <source>
        <dbReference type="ARBA" id="ARBA00023316"/>
    </source>
</evidence>
<proteinExistence type="inferred from homology"/>
<dbReference type="EMBL" id="JAGUCN010000018">
    <property type="protein sequence ID" value="MBS2212750.1"/>
    <property type="molecule type" value="Genomic_DNA"/>
</dbReference>
<dbReference type="HAMAP" id="MF_00208">
    <property type="entry name" value="MurE"/>
    <property type="match status" value="1"/>
</dbReference>
<keyword evidence="8 11" id="KW-0573">Peptidoglycan synthesis</keyword>
<dbReference type="Proteomes" id="UP000721861">
    <property type="component" value="Unassembled WGS sequence"/>
</dbReference>
<dbReference type="InterPro" id="IPR036615">
    <property type="entry name" value="Mur_ligase_C_dom_sf"/>
</dbReference>
<feature type="binding site" evidence="11">
    <location>
        <position position="188"/>
    </location>
    <ligand>
        <name>UDP-N-acetyl-alpha-D-muramoyl-L-alanyl-D-glutamate</name>
        <dbReference type="ChEBI" id="CHEBI:83900"/>
    </ligand>
</feature>
<dbReference type="InterPro" id="IPR000713">
    <property type="entry name" value="Mur_ligase_N"/>
</dbReference>
<dbReference type="SUPFAM" id="SSF53244">
    <property type="entry name" value="MurD-like peptide ligases, peptide-binding domain"/>
    <property type="match status" value="1"/>
</dbReference>
<feature type="binding site" evidence="11">
    <location>
        <begin position="155"/>
        <end position="156"/>
    </location>
    <ligand>
        <name>UDP-N-acetyl-alpha-D-muramoyl-L-alanyl-D-glutamate</name>
        <dbReference type="ChEBI" id="CHEBI:83900"/>
    </ligand>
</feature>
<comment type="pathway">
    <text evidence="11 12">Cell wall biogenesis; peptidoglycan biosynthesis.</text>
</comment>
<feature type="binding site" evidence="11">
    <location>
        <begin position="404"/>
        <end position="407"/>
    </location>
    <ligand>
        <name>meso-2,6-diaminopimelate</name>
        <dbReference type="ChEBI" id="CHEBI:57791"/>
    </ligand>
</feature>
<feature type="binding site" evidence="11">
    <location>
        <position position="380"/>
    </location>
    <ligand>
        <name>meso-2,6-diaminopimelate</name>
        <dbReference type="ChEBI" id="CHEBI:57791"/>
    </ligand>
</feature>
<dbReference type="InterPro" id="IPR004101">
    <property type="entry name" value="Mur_ligase_C"/>
</dbReference>
<dbReference type="PROSITE" id="PS01011">
    <property type="entry name" value="FOLYLPOLYGLU_SYNT_1"/>
    <property type="match status" value="1"/>
</dbReference>
<reference evidence="16 17" key="1">
    <citation type="journal article" date="2014" name="Int. J. Syst. Evol. Microbiol.">
        <title>Carboxylicivirga gen. nov. in the family Marinilabiliaceae with two novel species, Carboxylicivirga mesophila sp. nov. and Carboxylicivirga taeanensis sp. nov., and reclassification of Cytophaga fermentans as Saccharicrinis fermentans gen. nov., comb. nov.</title>
        <authorList>
            <person name="Yang S.H."/>
            <person name="Seo H.S."/>
            <person name="Woo J.H."/>
            <person name="Oh H.M."/>
            <person name="Jang H."/>
            <person name="Lee J.H."/>
            <person name="Kim S.J."/>
            <person name="Kwon K.K."/>
        </authorList>
    </citation>
    <scope>NUCLEOTIDE SEQUENCE [LARGE SCALE GENOMIC DNA]</scope>
    <source>
        <strain evidence="16 17">JCM 18290</strain>
    </source>
</reference>
<comment type="PTM">
    <text evidence="11">Carboxylation is probably crucial for Mg(2+) binding and, consequently, for the gamma-phosphate positioning of ATP.</text>
</comment>
<dbReference type="NCBIfam" id="NF001126">
    <property type="entry name" value="PRK00139.1-4"/>
    <property type="match status" value="1"/>
</dbReference>
<keyword evidence="3 11" id="KW-0436">Ligase</keyword>
<keyword evidence="9 11" id="KW-0131">Cell cycle</keyword>
<dbReference type="PANTHER" id="PTHR23135:SF4">
    <property type="entry name" value="UDP-N-ACETYLMURAMOYL-L-ALANYL-D-GLUTAMATE--2,6-DIAMINOPIMELATE LIGASE MURE HOMOLOG, CHLOROPLASTIC"/>
    <property type="match status" value="1"/>
</dbReference>
<dbReference type="RefSeq" id="WP_212229549.1">
    <property type="nucleotide sequence ID" value="NZ_JAGUCN010000018.1"/>
</dbReference>
<dbReference type="PANTHER" id="PTHR23135">
    <property type="entry name" value="MUR LIGASE FAMILY MEMBER"/>
    <property type="match status" value="1"/>
</dbReference>
<dbReference type="InterPro" id="IPR036565">
    <property type="entry name" value="Mur-like_cat_sf"/>
</dbReference>
<dbReference type="InterPro" id="IPR018109">
    <property type="entry name" value="Folylpolyglutamate_synth_CS"/>
</dbReference>
<gene>
    <name evidence="11" type="primary">murE</name>
    <name evidence="16" type="ORF">KEM09_15125</name>
</gene>
<comment type="catalytic activity">
    <reaction evidence="11">
        <text>UDP-N-acetyl-alpha-D-muramoyl-L-alanyl-D-glutamate + meso-2,6-diaminopimelate + ATP = UDP-N-acetyl-alpha-D-muramoyl-L-alanyl-gamma-D-glutamyl-meso-2,6-diaminopimelate + ADP + phosphate + H(+)</text>
        <dbReference type="Rhea" id="RHEA:23676"/>
        <dbReference type="ChEBI" id="CHEBI:15378"/>
        <dbReference type="ChEBI" id="CHEBI:30616"/>
        <dbReference type="ChEBI" id="CHEBI:43474"/>
        <dbReference type="ChEBI" id="CHEBI:57791"/>
        <dbReference type="ChEBI" id="CHEBI:83900"/>
        <dbReference type="ChEBI" id="CHEBI:83905"/>
        <dbReference type="ChEBI" id="CHEBI:456216"/>
        <dbReference type="EC" id="6.3.2.13"/>
    </reaction>
</comment>
<evidence type="ECO:0000256" key="11">
    <source>
        <dbReference type="HAMAP-Rule" id="MF_00208"/>
    </source>
</evidence>
<accession>A0ABS5KCI1</accession>
<sequence>MKQKLSDILKGVGVIEQINATDCEVEQIVFDSRKANANALFVAMKGTVVDGHQFIPQVLEAGCKCIVCEVIPVEYPEDAMIVKVDDSSMALGQMAANFYDNPSDKLKLVGVTGTNGKTTTATLLYHLVMNMGYKAGLFSTVANFIGKARLDATHTTPDAVTLNKTMAEMVDAGCEYCFMEVSSHALVQNRVAGLKFAGGLFTNITHDHLDYHGTFKEYIAAKKSFFDGLSKRAFALTNADDKNGQVMLQNTAAQTYTYSLKGMGTYKGRIIESMFEGMQLEIDGQEIWTQFVGHFNAQNLLLVYGAACLLGFDKEDVQVAISQLKPVDGRFETMRSKSGKTAIVDYAHTPDALKNVIETINLVRQPSQQLVTVVGAGGDRDPMKRPEMAKEAVGGSSKVILTSDNPRSEEPESIIEQMMEGVSFKERIKVLSIVNRREAIRTACMVAGPGDIILIAGKGHETYQEIKGVRSHFDDREIVREVFNEE</sequence>
<keyword evidence="6 11" id="KW-0067">ATP-binding</keyword>